<dbReference type="Pfam" id="PF17933">
    <property type="entry name" value="TetR_C_25"/>
    <property type="match status" value="1"/>
</dbReference>
<evidence type="ECO:0000313" key="2">
    <source>
        <dbReference type="EMBL" id="SKM35519.1"/>
    </source>
</evidence>
<dbReference type="AlphaFoldDB" id="A0A1U0XD53"/>
<dbReference type="Gene3D" id="1.10.357.10">
    <property type="entry name" value="Tetracycline Repressor, domain 2"/>
    <property type="match status" value="1"/>
</dbReference>
<evidence type="ECO:0000259" key="1">
    <source>
        <dbReference type="Pfam" id="PF17933"/>
    </source>
</evidence>
<dbReference type="EMBL" id="FVGW01000007">
    <property type="protein sequence ID" value="SKM35519.1"/>
    <property type="molecule type" value="Genomic_DNA"/>
</dbReference>
<sequence>MHRMIENADTYLQDAVTMGSVLPSRDPEGRARLLALNNAGGFLMYLHMHETPYDMAAVLRDYERDMILPALELYTFGLLNGTAMYEAFLERNER</sequence>
<name>A0A1U0XD53_9MYCO</name>
<protein>
    <submittedName>
        <fullName evidence="2">Transcriptional regulator</fullName>
    </submittedName>
</protein>
<dbReference type="Proteomes" id="UP000190074">
    <property type="component" value="Unassembled WGS sequence"/>
</dbReference>
<accession>A0A1U0XD53</accession>
<organism evidence="2 3">
    <name type="scientific">Mycobacteroides abscessus subsp. massiliense</name>
    <dbReference type="NCBI Taxonomy" id="1962118"/>
    <lineage>
        <taxon>Bacteria</taxon>
        <taxon>Bacillati</taxon>
        <taxon>Actinomycetota</taxon>
        <taxon>Actinomycetes</taxon>
        <taxon>Mycobacteriales</taxon>
        <taxon>Mycobacteriaceae</taxon>
        <taxon>Mycobacteroides</taxon>
        <taxon>Mycobacteroides abscessus</taxon>
    </lineage>
</organism>
<gene>
    <name evidence="2" type="ORF">SAMEA2259716_03687</name>
</gene>
<proteinExistence type="predicted"/>
<feature type="domain" description="TetR transcriptional regulator Rv1219c-like C-terminal" evidence="1">
    <location>
        <begin position="2"/>
        <end position="79"/>
    </location>
</feature>
<evidence type="ECO:0000313" key="3">
    <source>
        <dbReference type="Proteomes" id="UP000190074"/>
    </source>
</evidence>
<dbReference type="InterPro" id="IPR041484">
    <property type="entry name" value="TetR_C_25"/>
</dbReference>
<reference evidence="2 3" key="1">
    <citation type="submission" date="2016-11" db="EMBL/GenBank/DDBJ databases">
        <authorList>
            <consortium name="Pathogen Informatics"/>
        </authorList>
    </citation>
    <scope>NUCLEOTIDE SEQUENCE [LARGE SCALE GENOMIC DNA]</scope>
    <source>
        <strain evidence="2 3">911</strain>
    </source>
</reference>